<keyword evidence="3" id="KW-0732">Signal</keyword>
<evidence type="ECO:0000313" key="5">
    <source>
        <dbReference type="EMBL" id="KAK7506811.1"/>
    </source>
</evidence>
<evidence type="ECO:0000256" key="3">
    <source>
        <dbReference type="SAM" id="SignalP"/>
    </source>
</evidence>
<evidence type="ECO:0000256" key="1">
    <source>
        <dbReference type="ARBA" id="ARBA00022734"/>
    </source>
</evidence>
<accession>A0ABD0M5V1</accession>
<organism evidence="5 6">
    <name type="scientific">Batillaria attramentaria</name>
    <dbReference type="NCBI Taxonomy" id="370345"/>
    <lineage>
        <taxon>Eukaryota</taxon>
        <taxon>Metazoa</taxon>
        <taxon>Spiralia</taxon>
        <taxon>Lophotrochozoa</taxon>
        <taxon>Mollusca</taxon>
        <taxon>Gastropoda</taxon>
        <taxon>Caenogastropoda</taxon>
        <taxon>Sorbeoconcha</taxon>
        <taxon>Cerithioidea</taxon>
        <taxon>Batillariidae</taxon>
        <taxon>Batillaria</taxon>
    </lineage>
</organism>
<dbReference type="GO" id="GO:0030246">
    <property type="term" value="F:carbohydrate binding"/>
    <property type="evidence" value="ECO:0007669"/>
    <property type="project" value="UniProtKB-UniRule"/>
</dbReference>
<dbReference type="SUPFAM" id="SSF49899">
    <property type="entry name" value="Concanavalin A-like lectins/glucanases"/>
    <property type="match status" value="1"/>
</dbReference>
<evidence type="ECO:0000259" key="4">
    <source>
        <dbReference type="PROSITE" id="PS51304"/>
    </source>
</evidence>
<dbReference type="Pfam" id="PF00337">
    <property type="entry name" value="Gal-bind_lectin"/>
    <property type="match status" value="1"/>
</dbReference>
<keyword evidence="6" id="KW-1185">Reference proteome</keyword>
<feature type="chain" id="PRO_5044853485" description="Galectin" evidence="3">
    <location>
        <begin position="24"/>
        <end position="348"/>
    </location>
</feature>
<name>A0ABD0M5V1_9CAEN</name>
<dbReference type="Proteomes" id="UP001519460">
    <property type="component" value="Unassembled WGS sequence"/>
</dbReference>
<dbReference type="EMBL" id="JACVVK020000005">
    <property type="protein sequence ID" value="KAK7506811.1"/>
    <property type="molecule type" value="Genomic_DNA"/>
</dbReference>
<gene>
    <name evidence="5" type="ORF">BaRGS_00001662</name>
</gene>
<sequence length="348" mass="38208">MTRHISTIFCFILCVCMTTMTVASWPGLDLDKIDVYKVTNVLQCKRLCRYRKLCARYSYTYGDTASSDGNNCVLHAQASGVAHGGWLQEVSQPINNVCGTQPCSETEVCVPGPTPPLFTCLALPAEHARARILAINYVGSAASEAFDRFSSRDASPPLKECIAVLPEGFVGDGTSQGHVATPVCDPLTLWFPRESLPSITCLVTSRWSAYSGDCKRAIYENSVCMTCHEMVFNFHNDYDGAGDIVLQVDMRGDYGAYLYQKYHVWWNTRSGGAWGSQTQIGAMPLTAGETFEMTLTVHADNLEIAIVGKTPVRVVFETSPLRPDLSAVKSLKITWDVLLHYVNLGSAC</sequence>
<dbReference type="PROSITE" id="PS51304">
    <property type="entry name" value="GALECTIN"/>
    <property type="match status" value="1"/>
</dbReference>
<dbReference type="Gene3D" id="2.60.120.200">
    <property type="match status" value="1"/>
</dbReference>
<evidence type="ECO:0000256" key="2">
    <source>
        <dbReference type="RuleBase" id="RU102079"/>
    </source>
</evidence>
<reference evidence="5 6" key="1">
    <citation type="journal article" date="2023" name="Sci. Data">
        <title>Genome assembly of the Korean intertidal mud-creeper Batillaria attramentaria.</title>
        <authorList>
            <person name="Patra A.K."/>
            <person name="Ho P.T."/>
            <person name="Jun S."/>
            <person name="Lee S.J."/>
            <person name="Kim Y."/>
            <person name="Won Y.J."/>
        </authorList>
    </citation>
    <scope>NUCLEOTIDE SEQUENCE [LARGE SCALE GENOMIC DNA]</scope>
    <source>
        <strain evidence="5">Wonlab-2016</strain>
    </source>
</reference>
<dbReference type="InterPro" id="IPR001079">
    <property type="entry name" value="Galectin_CRD"/>
</dbReference>
<evidence type="ECO:0000313" key="6">
    <source>
        <dbReference type="Proteomes" id="UP001519460"/>
    </source>
</evidence>
<feature type="domain" description="Galectin" evidence="4">
    <location>
        <begin position="194"/>
        <end position="345"/>
    </location>
</feature>
<keyword evidence="1 2" id="KW-0430">Lectin</keyword>
<dbReference type="InterPro" id="IPR013320">
    <property type="entry name" value="ConA-like_dom_sf"/>
</dbReference>
<dbReference type="AlphaFoldDB" id="A0ABD0M5V1"/>
<feature type="signal peptide" evidence="3">
    <location>
        <begin position="1"/>
        <end position="23"/>
    </location>
</feature>
<protein>
    <recommendedName>
        <fullName evidence="2">Galectin</fullName>
    </recommendedName>
</protein>
<proteinExistence type="predicted"/>
<comment type="caution">
    <text evidence="5">The sequence shown here is derived from an EMBL/GenBank/DDBJ whole genome shotgun (WGS) entry which is preliminary data.</text>
</comment>